<keyword evidence="1" id="KW-0472">Membrane</keyword>
<keyword evidence="1" id="KW-1133">Transmembrane helix</keyword>
<sequence>MFVSSIGAHGIDLVRDCEAAGATPPSRLRDNAIVRTVEGTTMPDPNLRFTMSRMKRISGFFLLFSALCCSYASEALAQVPIRQALTLYGNAVGSGLCRQLGVNSLWVCMLSYSPDIYLTFNAHAALQIIVWTPTCVGFSLLDGTWPNELEIASGEPEEVCNVAVKENYLKRLNAQAQKADCEESFIRARIMNRINWKTTQFYIQQCKLNPAPLEDEDQSE</sequence>
<accession>A0ABY1XI99</accession>
<keyword evidence="1" id="KW-0812">Transmembrane</keyword>
<proteinExistence type="predicted"/>
<dbReference type="EMBL" id="SILG01000005">
    <property type="protein sequence ID" value="TBE58975.1"/>
    <property type="molecule type" value="Genomic_DNA"/>
</dbReference>
<name>A0ABY1XI99_9HYPH</name>
<protein>
    <recommendedName>
        <fullName evidence="4">DUF1311 domain-containing protein</fullName>
    </recommendedName>
</protein>
<comment type="caution">
    <text evidence="2">The sequence shown here is derived from an EMBL/GenBank/DDBJ whole genome shotgun (WGS) entry which is preliminary data.</text>
</comment>
<keyword evidence="3" id="KW-1185">Reference proteome</keyword>
<evidence type="ECO:0000313" key="3">
    <source>
        <dbReference type="Proteomes" id="UP000291302"/>
    </source>
</evidence>
<keyword evidence="2" id="KW-0614">Plasmid</keyword>
<dbReference type="RefSeq" id="WP_130660447.1">
    <property type="nucleotide sequence ID" value="NZ_CP140874.1"/>
</dbReference>
<evidence type="ECO:0008006" key="4">
    <source>
        <dbReference type="Google" id="ProtNLM"/>
    </source>
</evidence>
<evidence type="ECO:0000256" key="1">
    <source>
        <dbReference type="SAM" id="Phobius"/>
    </source>
</evidence>
<dbReference type="Proteomes" id="UP000291302">
    <property type="component" value="Unassembled WGS sequence"/>
</dbReference>
<feature type="transmembrane region" description="Helical" evidence="1">
    <location>
        <begin position="57"/>
        <end position="73"/>
    </location>
</feature>
<evidence type="ECO:0000313" key="2">
    <source>
        <dbReference type="EMBL" id="TBE58975.1"/>
    </source>
</evidence>
<organism evidence="2 3">
    <name type="scientific">Rhizobium beringeri</name>
    <dbReference type="NCBI Taxonomy" id="3019934"/>
    <lineage>
        <taxon>Bacteria</taxon>
        <taxon>Pseudomonadati</taxon>
        <taxon>Pseudomonadota</taxon>
        <taxon>Alphaproteobacteria</taxon>
        <taxon>Hyphomicrobiales</taxon>
        <taxon>Rhizobiaceae</taxon>
        <taxon>Rhizobium/Agrobacterium group</taxon>
        <taxon>Rhizobium</taxon>
    </lineage>
</organism>
<gene>
    <name evidence="2" type="ORF">ELH03_32815</name>
</gene>
<geneLocation type="plasmid" evidence="2">
    <name>pSM51_Rh08</name>
</geneLocation>
<reference evidence="2 3" key="1">
    <citation type="submission" date="2019-02" db="EMBL/GenBank/DDBJ databases">
        <title>The genomic architecture of introgression among sibling species of bacteria.</title>
        <authorList>
            <person name="Cavassim M.I.A."/>
            <person name="Moeskjaer S."/>
            <person name="Moslemi C."/>
            <person name="Fields B."/>
            <person name="Bachmann A."/>
            <person name="Vilhjalmsson B."/>
            <person name="Schierup M.H."/>
            <person name="Young J.P.W."/>
            <person name="Andersen S.U."/>
        </authorList>
    </citation>
    <scope>NUCLEOTIDE SEQUENCE [LARGE SCALE GENOMIC DNA]</scope>
    <source>
        <strain evidence="2 3">SM51</strain>
        <plasmid evidence="2">pSM51_Rh08</plasmid>
    </source>
</reference>